<dbReference type="AlphaFoldDB" id="O50797"/>
<dbReference type="EMBL" id="AE000787">
    <property type="protein sequence ID" value="AAC66124.1"/>
    <property type="molecule type" value="Genomic_DNA"/>
</dbReference>
<evidence type="ECO:0000313" key="1">
    <source>
        <dbReference type="EMBL" id="AAC66124.1"/>
    </source>
</evidence>
<geneLocation type="plasmid" evidence="1 2">
    <name>lp38</name>
</geneLocation>
<sequence>MRCAKTLTANNIESYNQNFGDIKTNIKHFEDHFMKEYFDFILRIKSIKSIQIVVLDFLKREEL</sequence>
<dbReference type="EnsemblBacteria" id="AAC66124">
    <property type="protein sequence ID" value="AAC66124"/>
    <property type="gene ID" value="BB_J42"/>
</dbReference>
<organism evidence="1 2">
    <name type="scientific">Borreliella burgdorferi (strain ATCC 35210 / DSM 4680 / CIP 102532 / B31)</name>
    <name type="common">Borrelia burgdorferi</name>
    <dbReference type="NCBI Taxonomy" id="224326"/>
    <lineage>
        <taxon>Bacteria</taxon>
        <taxon>Pseudomonadati</taxon>
        <taxon>Spirochaetota</taxon>
        <taxon>Spirochaetia</taxon>
        <taxon>Spirochaetales</taxon>
        <taxon>Borreliaceae</taxon>
        <taxon>Borreliella</taxon>
    </lineage>
</organism>
<gene>
    <name evidence="1" type="ordered locus">BB_J42</name>
</gene>
<keyword evidence="2" id="KW-1185">Reference proteome</keyword>
<dbReference type="Proteomes" id="UP000001807">
    <property type="component" value="Plasmid lp38"/>
</dbReference>
<dbReference type="PATRIC" id="fig|224326.49.peg.1506"/>
<reference evidence="1 2" key="1">
    <citation type="journal article" date="1997" name="Nature">
        <title>Genomic sequence of a Lyme disease spirochaete, Borrelia burgdorferi.</title>
        <authorList>
            <person name="Fraser C.M."/>
            <person name="Casjens S."/>
            <person name="Huang W.M."/>
            <person name="Sutton G.G."/>
            <person name="Clayton R."/>
            <person name="Lathigra R."/>
            <person name="White O."/>
            <person name="Ketchum K.A."/>
            <person name="Dodson R."/>
            <person name="Hickey E.K."/>
            <person name="Gwinn M."/>
            <person name="Dougherty B."/>
            <person name="Tomb J.F."/>
            <person name="Fleischmann R.D."/>
            <person name="Richardson D."/>
            <person name="Peterson J."/>
            <person name="Kerlavage A.R."/>
            <person name="Quackenbush J."/>
            <person name="Salzberg S."/>
            <person name="Hanson M."/>
            <person name="van Vugt R."/>
            <person name="Palmer N."/>
            <person name="Adams M.D."/>
            <person name="Gocayne J."/>
            <person name="Weidman J."/>
            <person name="Utterback T."/>
            <person name="Watthey L."/>
            <person name="McDonald L."/>
            <person name="Artiach P."/>
            <person name="Bowman C."/>
            <person name="Garland S."/>
            <person name="Fuji C."/>
            <person name="Cotton M.D."/>
            <person name="Horst K."/>
            <person name="Roberts K."/>
            <person name="Hatch B."/>
            <person name="Smith H.O."/>
            <person name="Venter J.C."/>
        </authorList>
    </citation>
    <scope>NUCLEOTIDE SEQUENCE [LARGE SCALE GENOMIC DNA]</scope>
    <source>
        <strain evidence="2">ATCC 35210 / DSM 4680 / CIP 102532 / B31</strain>
    </source>
</reference>
<protein>
    <submittedName>
        <fullName evidence="1">Uncharacterized protein</fullName>
    </submittedName>
</protein>
<keyword evidence="1" id="KW-0614">Plasmid</keyword>
<accession>O50797</accession>
<dbReference type="KEGG" id="bbu:BB_J42"/>
<evidence type="ECO:0000313" key="2">
    <source>
        <dbReference type="Proteomes" id="UP000001807"/>
    </source>
</evidence>
<proteinExistence type="predicted"/>
<name>O50797_BORBU</name>
<dbReference type="HOGENOM" id="CLU_2876897_0_0_12"/>
<dbReference type="PIR" id="C70250">
    <property type="entry name" value="C70250"/>
</dbReference>